<name>A0A8S3WN94_PARAO</name>
<dbReference type="OrthoDB" id="8065135at2759"/>
<dbReference type="Proteomes" id="UP000691718">
    <property type="component" value="Unassembled WGS sequence"/>
</dbReference>
<evidence type="ECO:0000313" key="2">
    <source>
        <dbReference type="Proteomes" id="UP000691718"/>
    </source>
</evidence>
<gene>
    <name evidence="1" type="ORF">PAPOLLO_LOCUS7725</name>
</gene>
<dbReference type="AlphaFoldDB" id="A0A8S3WN94"/>
<dbReference type="EMBL" id="CAJQZP010000533">
    <property type="protein sequence ID" value="CAG4966998.1"/>
    <property type="molecule type" value="Genomic_DNA"/>
</dbReference>
<comment type="caution">
    <text evidence="1">The sequence shown here is derived from an EMBL/GenBank/DDBJ whole genome shotgun (WGS) entry which is preliminary data.</text>
</comment>
<organism evidence="1 2">
    <name type="scientific">Parnassius apollo</name>
    <name type="common">Apollo butterfly</name>
    <name type="synonym">Papilio apollo</name>
    <dbReference type="NCBI Taxonomy" id="110799"/>
    <lineage>
        <taxon>Eukaryota</taxon>
        <taxon>Metazoa</taxon>
        <taxon>Ecdysozoa</taxon>
        <taxon>Arthropoda</taxon>
        <taxon>Hexapoda</taxon>
        <taxon>Insecta</taxon>
        <taxon>Pterygota</taxon>
        <taxon>Neoptera</taxon>
        <taxon>Endopterygota</taxon>
        <taxon>Lepidoptera</taxon>
        <taxon>Glossata</taxon>
        <taxon>Ditrysia</taxon>
        <taxon>Papilionoidea</taxon>
        <taxon>Papilionidae</taxon>
        <taxon>Parnassiinae</taxon>
        <taxon>Parnassini</taxon>
        <taxon>Parnassius</taxon>
        <taxon>Parnassius</taxon>
    </lineage>
</organism>
<evidence type="ECO:0000313" key="1">
    <source>
        <dbReference type="EMBL" id="CAG4966998.1"/>
    </source>
</evidence>
<sequence length="166" mass="19627">MATFHKRIASLEKEKNSIAEVLSALNGTIESLNQRIEQNFIPLKVRELFQKHNITAADQTQINNEIKQMYEECINYINLWITPLQSVKCYEWMCLKKDLQFEKITDALVFLRDKGIPVDDAKLFEEFCLLKNFLTTKQSDFYDELAEKQWCIFLIQLTTAQEFQNF</sequence>
<reference evidence="1" key="1">
    <citation type="submission" date="2021-04" db="EMBL/GenBank/DDBJ databases">
        <authorList>
            <person name="Tunstrom K."/>
        </authorList>
    </citation>
    <scope>NUCLEOTIDE SEQUENCE</scope>
</reference>
<proteinExistence type="predicted"/>
<protein>
    <submittedName>
        <fullName evidence="1">(apollo) hypothetical protein</fullName>
    </submittedName>
</protein>
<keyword evidence="2" id="KW-1185">Reference proteome</keyword>
<accession>A0A8S3WN94</accession>